<reference evidence="1" key="1">
    <citation type="journal article" date="2021" name="Proc. Natl. Acad. Sci. U.S.A.">
        <title>A Catalog of Tens of Thousands of Viruses from Human Metagenomes Reveals Hidden Associations with Chronic Diseases.</title>
        <authorList>
            <person name="Tisza M.J."/>
            <person name="Buck C.B."/>
        </authorList>
    </citation>
    <scope>NUCLEOTIDE SEQUENCE</scope>
    <source>
        <strain evidence="1">CtByu2</strain>
    </source>
</reference>
<proteinExistence type="predicted"/>
<organism evidence="1">
    <name type="scientific">Myoviridae sp. ctByu2</name>
    <dbReference type="NCBI Taxonomy" id="2827668"/>
    <lineage>
        <taxon>Viruses</taxon>
        <taxon>Duplodnaviria</taxon>
        <taxon>Heunggongvirae</taxon>
        <taxon>Uroviricota</taxon>
        <taxon>Caudoviricetes</taxon>
    </lineage>
</organism>
<sequence>MGTGFTEYEESLIQAICSLYHIQTRTYKQGVFIGMIPKNVRMTLNGTYMMELLNTGNVVYLEIKDGINVIIIMRQ</sequence>
<evidence type="ECO:0000313" key="1">
    <source>
        <dbReference type="EMBL" id="DAF47619.1"/>
    </source>
</evidence>
<name>A0A8S5S9X4_9CAUD</name>
<accession>A0A8S5S9X4</accession>
<dbReference type="EMBL" id="BK032557">
    <property type="protein sequence ID" value="DAF47619.1"/>
    <property type="molecule type" value="Genomic_DNA"/>
</dbReference>
<protein>
    <submittedName>
        <fullName evidence="1">Uncharacterized protein</fullName>
    </submittedName>
</protein>